<gene>
    <name evidence="2" type="ORF">WG622_15490</name>
</gene>
<name>A0ABU8QJR2_9RHOB</name>
<keyword evidence="1" id="KW-0472">Membrane</keyword>
<sequence length="277" mass="30723">MFAQITSAMTRAILMAVLVATPALVLPDITSDAQQFAFICAFFAAALVFIEYFSAYPSILEFRFAPPFNRIRFATVFFSVFTLSSAFTFGTSSNLVNGVMHALASVLGNMTDVPYSPVRLVLLTLPVHADGEAFSYVRMAAGVSYMTSILSLVLFYFFVRVLDWPTRNGAFNVWVNLPLFDPTAGGDVLPRLIRDGRVNIVLGFLLPFIFPALVELTSGSLGPALWSDPQTLIWTMTIWAFFPASMVMRGIAMLRVANMIDQDRRRAYAEAQNLQHI</sequence>
<feature type="transmembrane region" description="Helical" evidence="1">
    <location>
        <begin position="232"/>
        <end position="256"/>
    </location>
</feature>
<organism evidence="2 3">
    <name type="scientific">Cognatishimia coralii</name>
    <dbReference type="NCBI Taxonomy" id="3083254"/>
    <lineage>
        <taxon>Bacteria</taxon>
        <taxon>Pseudomonadati</taxon>
        <taxon>Pseudomonadota</taxon>
        <taxon>Alphaproteobacteria</taxon>
        <taxon>Rhodobacterales</taxon>
        <taxon>Paracoccaceae</taxon>
        <taxon>Cognatishimia</taxon>
    </lineage>
</organism>
<feature type="transmembrane region" description="Helical" evidence="1">
    <location>
        <begin position="200"/>
        <end position="226"/>
    </location>
</feature>
<dbReference type="RefSeq" id="WP_339404416.1">
    <property type="nucleotide sequence ID" value="NZ_JBBGAZ010000010.1"/>
</dbReference>
<evidence type="ECO:0000313" key="3">
    <source>
        <dbReference type="Proteomes" id="UP001368270"/>
    </source>
</evidence>
<accession>A0ABU8QJR2</accession>
<evidence type="ECO:0000313" key="2">
    <source>
        <dbReference type="EMBL" id="MEJ5219660.1"/>
    </source>
</evidence>
<keyword evidence="1" id="KW-1133">Transmembrane helix</keyword>
<protein>
    <submittedName>
        <fullName evidence="2">Uncharacterized protein</fullName>
    </submittedName>
</protein>
<feature type="transmembrane region" description="Helical" evidence="1">
    <location>
        <begin position="71"/>
        <end position="90"/>
    </location>
</feature>
<feature type="transmembrane region" description="Helical" evidence="1">
    <location>
        <begin position="35"/>
        <end position="59"/>
    </location>
</feature>
<dbReference type="Proteomes" id="UP001368270">
    <property type="component" value="Unassembled WGS sequence"/>
</dbReference>
<feature type="transmembrane region" description="Helical" evidence="1">
    <location>
        <begin position="136"/>
        <end position="159"/>
    </location>
</feature>
<evidence type="ECO:0000256" key="1">
    <source>
        <dbReference type="SAM" id="Phobius"/>
    </source>
</evidence>
<reference evidence="2 3" key="1">
    <citation type="submission" date="2024-03" db="EMBL/GenBank/DDBJ databases">
        <title>Cognatishimia coralii sp. nov., a marine bacterium isolated from coral surrounding seawater.</title>
        <authorList>
            <person name="Liu X."/>
            <person name="Liu S."/>
            <person name="Sun H."/>
            <person name="Zhang Y."/>
        </authorList>
    </citation>
    <scope>NUCLEOTIDE SEQUENCE [LARGE SCALE GENOMIC DNA]</scope>
    <source>
        <strain evidence="2 3">D5M38</strain>
    </source>
</reference>
<keyword evidence="3" id="KW-1185">Reference proteome</keyword>
<keyword evidence="1" id="KW-0812">Transmembrane</keyword>
<comment type="caution">
    <text evidence="2">The sequence shown here is derived from an EMBL/GenBank/DDBJ whole genome shotgun (WGS) entry which is preliminary data.</text>
</comment>
<dbReference type="EMBL" id="JBBGAZ010000010">
    <property type="protein sequence ID" value="MEJ5219660.1"/>
    <property type="molecule type" value="Genomic_DNA"/>
</dbReference>
<proteinExistence type="predicted"/>